<accession>A0AC60QGL7</accession>
<dbReference type="Proteomes" id="UP000805193">
    <property type="component" value="Unassembled WGS sequence"/>
</dbReference>
<keyword evidence="2" id="KW-1185">Reference proteome</keyword>
<reference evidence="1 2" key="1">
    <citation type="journal article" date="2020" name="Cell">
        <title>Large-Scale Comparative Analyses of Tick Genomes Elucidate Their Genetic Diversity and Vector Capacities.</title>
        <authorList>
            <consortium name="Tick Genome and Microbiome Consortium (TIGMIC)"/>
            <person name="Jia N."/>
            <person name="Wang J."/>
            <person name="Shi W."/>
            <person name="Du L."/>
            <person name="Sun Y."/>
            <person name="Zhan W."/>
            <person name="Jiang J.F."/>
            <person name="Wang Q."/>
            <person name="Zhang B."/>
            <person name="Ji P."/>
            <person name="Bell-Sakyi L."/>
            <person name="Cui X.M."/>
            <person name="Yuan T.T."/>
            <person name="Jiang B.G."/>
            <person name="Yang W.F."/>
            <person name="Lam T.T."/>
            <person name="Chang Q.C."/>
            <person name="Ding S.J."/>
            <person name="Wang X.J."/>
            <person name="Zhu J.G."/>
            <person name="Ruan X.D."/>
            <person name="Zhao L."/>
            <person name="Wei J.T."/>
            <person name="Ye R.Z."/>
            <person name="Que T.C."/>
            <person name="Du C.H."/>
            <person name="Zhou Y.H."/>
            <person name="Cheng J.X."/>
            <person name="Dai P.F."/>
            <person name="Guo W.B."/>
            <person name="Han X.H."/>
            <person name="Huang E.J."/>
            <person name="Li L.F."/>
            <person name="Wei W."/>
            <person name="Gao Y.C."/>
            <person name="Liu J.Z."/>
            <person name="Shao H.Z."/>
            <person name="Wang X."/>
            <person name="Wang C.C."/>
            <person name="Yang T.C."/>
            <person name="Huo Q.B."/>
            <person name="Li W."/>
            <person name="Chen H.Y."/>
            <person name="Chen S.E."/>
            <person name="Zhou L.G."/>
            <person name="Ni X.B."/>
            <person name="Tian J.H."/>
            <person name="Sheng Y."/>
            <person name="Liu T."/>
            <person name="Pan Y.S."/>
            <person name="Xia L.Y."/>
            <person name="Li J."/>
            <person name="Zhao F."/>
            <person name="Cao W.C."/>
        </authorList>
    </citation>
    <scope>NUCLEOTIDE SEQUENCE [LARGE SCALE GENOMIC DNA]</scope>
    <source>
        <strain evidence="1">Iper-2018</strain>
    </source>
</reference>
<protein>
    <submittedName>
        <fullName evidence="1">Uncharacterized protein</fullName>
    </submittedName>
</protein>
<dbReference type="EMBL" id="JABSTQ010009068">
    <property type="protein sequence ID" value="KAG0433344.1"/>
    <property type="molecule type" value="Genomic_DNA"/>
</dbReference>
<evidence type="ECO:0000313" key="1">
    <source>
        <dbReference type="EMBL" id="KAG0433344.1"/>
    </source>
</evidence>
<name>A0AC60QGL7_IXOPE</name>
<sequence>MAGGWRQVLMRQAHQSHSMLDQSGGLHKVKSGMQHTLSPPPAGAASSSSLAGVDVRAMNLQVAGMPQAVPSPPTAALLFSGAQQMPQPTAGLYQTLLPDPVSRPVAQFSQGAHGYPPMASYQGFGQGGVFVPPPAHPAHSAQDLFAAGAALRLQPTYQTQHVPTSQVMSQQGLQTQQLLGSQVGRGGGHLGTSYYGGPTQGGYYQASQQQPLASVFGSQSLTAFRNFHPTFKSLDLTAAAGAAGAQPSGQEFCPSPVPPQAGKMPSVTSGSAQQKAMQAHFAAAFGQQQGASAGVRPMHVVQLPSGVVRGPHPSAPAPKYPAPIQRPQQQQAAPAMAPLMQQAPQQRGLPPTSLRSQPHPRQLPTSDQQAKQRAEAVKQAQLFFAQSKPSPTCGGNPAEEGKGPSPPPVHGSNTGATAASAADSKDEDKKPAPAKEAPLEE</sequence>
<gene>
    <name evidence="1" type="ORF">HPB47_020013</name>
</gene>
<organism evidence="1 2">
    <name type="scientific">Ixodes persulcatus</name>
    <name type="common">Taiga tick</name>
    <dbReference type="NCBI Taxonomy" id="34615"/>
    <lineage>
        <taxon>Eukaryota</taxon>
        <taxon>Metazoa</taxon>
        <taxon>Ecdysozoa</taxon>
        <taxon>Arthropoda</taxon>
        <taxon>Chelicerata</taxon>
        <taxon>Arachnida</taxon>
        <taxon>Acari</taxon>
        <taxon>Parasitiformes</taxon>
        <taxon>Ixodida</taxon>
        <taxon>Ixodoidea</taxon>
        <taxon>Ixodidae</taxon>
        <taxon>Ixodinae</taxon>
        <taxon>Ixodes</taxon>
    </lineage>
</organism>
<proteinExistence type="predicted"/>
<evidence type="ECO:0000313" key="2">
    <source>
        <dbReference type="Proteomes" id="UP000805193"/>
    </source>
</evidence>
<comment type="caution">
    <text evidence="1">The sequence shown here is derived from an EMBL/GenBank/DDBJ whole genome shotgun (WGS) entry which is preliminary data.</text>
</comment>